<dbReference type="InterPro" id="IPR001867">
    <property type="entry name" value="OmpR/PhoB-type_DNA-bd"/>
</dbReference>
<keyword evidence="2" id="KW-0805">Transcription regulation</keyword>
<organism evidence="10 11">
    <name type="scientific">Lutispora saccharofermentans</name>
    <dbReference type="NCBI Taxonomy" id="3024236"/>
    <lineage>
        <taxon>Bacteria</taxon>
        <taxon>Bacillati</taxon>
        <taxon>Bacillota</taxon>
        <taxon>Clostridia</taxon>
        <taxon>Lutisporales</taxon>
        <taxon>Lutisporaceae</taxon>
        <taxon>Lutispora</taxon>
    </lineage>
</organism>
<evidence type="ECO:0000256" key="3">
    <source>
        <dbReference type="ARBA" id="ARBA00023125"/>
    </source>
</evidence>
<evidence type="ECO:0000256" key="4">
    <source>
        <dbReference type="ARBA" id="ARBA00023163"/>
    </source>
</evidence>
<dbReference type="CDD" id="cd17574">
    <property type="entry name" value="REC_OmpR"/>
    <property type="match status" value="1"/>
</dbReference>
<evidence type="ECO:0000256" key="6">
    <source>
        <dbReference type="PROSITE-ProRule" id="PRU00169"/>
    </source>
</evidence>
<dbReference type="Gene3D" id="6.10.250.690">
    <property type="match status" value="1"/>
</dbReference>
<evidence type="ECO:0000256" key="5">
    <source>
        <dbReference type="ARBA" id="ARBA00024867"/>
    </source>
</evidence>
<dbReference type="Gene3D" id="1.10.10.10">
    <property type="entry name" value="Winged helix-like DNA-binding domain superfamily/Winged helix DNA-binding domain"/>
    <property type="match status" value="1"/>
</dbReference>
<accession>A0ABT1NIR7</accession>
<dbReference type="Pfam" id="PF00072">
    <property type="entry name" value="Response_reg"/>
    <property type="match status" value="1"/>
</dbReference>
<dbReference type="SMART" id="SM00448">
    <property type="entry name" value="REC"/>
    <property type="match status" value="1"/>
</dbReference>
<dbReference type="SMART" id="SM00862">
    <property type="entry name" value="Trans_reg_C"/>
    <property type="match status" value="1"/>
</dbReference>
<evidence type="ECO:0000313" key="11">
    <source>
        <dbReference type="Proteomes" id="UP001651880"/>
    </source>
</evidence>
<comment type="caution">
    <text evidence="10">The sequence shown here is derived from an EMBL/GenBank/DDBJ whole genome shotgun (WGS) entry which is preliminary data.</text>
</comment>
<keyword evidence="6" id="KW-0597">Phosphoprotein</keyword>
<name>A0ABT1NIR7_9FIRM</name>
<evidence type="ECO:0000256" key="7">
    <source>
        <dbReference type="PROSITE-ProRule" id="PRU01091"/>
    </source>
</evidence>
<dbReference type="Proteomes" id="UP001651880">
    <property type="component" value="Unassembled WGS sequence"/>
</dbReference>
<comment type="function">
    <text evidence="5">May play the central regulatory role in sporulation. It may be an element of the effector pathway responsible for the activation of sporulation genes in response to nutritional stress. Spo0A may act in concert with spo0H (a sigma factor) to control the expression of some genes that are critical to the sporulation process.</text>
</comment>
<evidence type="ECO:0000313" key="10">
    <source>
        <dbReference type="EMBL" id="MCQ1531177.1"/>
    </source>
</evidence>
<dbReference type="InterPro" id="IPR039420">
    <property type="entry name" value="WalR-like"/>
</dbReference>
<gene>
    <name evidence="10" type="ORF">LJD61_16745</name>
</gene>
<feature type="domain" description="OmpR/PhoB-type" evidence="9">
    <location>
        <begin position="132"/>
        <end position="230"/>
    </location>
</feature>
<dbReference type="RefSeq" id="WP_255228701.1">
    <property type="nucleotide sequence ID" value="NZ_JAJEKE010000019.1"/>
</dbReference>
<dbReference type="CDD" id="cd00383">
    <property type="entry name" value="trans_reg_C"/>
    <property type="match status" value="1"/>
</dbReference>
<dbReference type="EMBL" id="JAJEKE010000019">
    <property type="protein sequence ID" value="MCQ1531177.1"/>
    <property type="molecule type" value="Genomic_DNA"/>
</dbReference>
<dbReference type="PANTHER" id="PTHR48111:SF2">
    <property type="entry name" value="RESPONSE REGULATOR SAER"/>
    <property type="match status" value="1"/>
</dbReference>
<dbReference type="PROSITE" id="PS50110">
    <property type="entry name" value="RESPONSE_REGULATORY"/>
    <property type="match status" value="1"/>
</dbReference>
<dbReference type="InterPro" id="IPR011006">
    <property type="entry name" value="CheY-like_superfamily"/>
</dbReference>
<dbReference type="InterPro" id="IPR036388">
    <property type="entry name" value="WH-like_DNA-bd_sf"/>
</dbReference>
<protein>
    <recommendedName>
        <fullName evidence="1">Stage 0 sporulation protein A homolog</fullName>
    </recommendedName>
</protein>
<evidence type="ECO:0000259" key="9">
    <source>
        <dbReference type="PROSITE" id="PS51755"/>
    </source>
</evidence>
<dbReference type="Pfam" id="PF00486">
    <property type="entry name" value="Trans_reg_C"/>
    <property type="match status" value="1"/>
</dbReference>
<dbReference type="PANTHER" id="PTHR48111">
    <property type="entry name" value="REGULATOR OF RPOS"/>
    <property type="match status" value="1"/>
</dbReference>
<dbReference type="Gene3D" id="3.40.50.2300">
    <property type="match status" value="1"/>
</dbReference>
<keyword evidence="4" id="KW-0804">Transcription</keyword>
<dbReference type="PROSITE" id="PS51755">
    <property type="entry name" value="OMPR_PHOB"/>
    <property type="match status" value="1"/>
</dbReference>
<feature type="domain" description="Response regulatory" evidence="8">
    <location>
        <begin position="5"/>
        <end position="118"/>
    </location>
</feature>
<reference evidence="10 11" key="1">
    <citation type="submission" date="2021-10" db="EMBL/GenBank/DDBJ databases">
        <title>Lutispora strain m25 sp. nov., a thermophilic, non-spore-forming bacterium isolated from a lab-scale methanogenic bioreactor digesting anaerobic sludge.</title>
        <authorList>
            <person name="El Houari A."/>
            <person name="Mcdonald J."/>
        </authorList>
    </citation>
    <scope>NUCLEOTIDE SEQUENCE [LARGE SCALE GENOMIC DNA]</scope>
    <source>
        <strain evidence="11">m25</strain>
    </source>
</reference>
<evidence type="ECO:0000256" key="2">
    <source>
        <dbReference type="ARBA" id="ARBA00023015"/>
    </source>
</evidence>
<sequence>MGKQRILIVDDEEDIRDLLEIYLKNEGFDALKAVDGLEALEMLEREDIDLIILDIMMPKMDGIQACMRIRKERNLPIIMLSAKSEDIDKILGLNTGADDYVTKPFNPLEVVARVKSQLRRCNMLRSTAPKSDEEIEIGGLIINTATHQVKVDEREIKLTPTEFSILEFLARNRGRVLSTETIYERVWNEPAYESENTVAVHIRNIREKVEINPKEPRYIKVVWGVGYKVE</sequence>
<proteinExistence type="predicted"/>
<evidence type="ECO:0000256" key="1">
    <source>
        <dbReference type="ARBA" id="ARBA00018672"/>
    </source>
</evidence>
<feature type="DNA-binding region" description="OmpR/PhoB-type" evidence="7">
    <location>
        <begin position="132"/>
        <end position="230"/>
    </location>
</feature>
<keyword evidence="11" id="KW-1185">Reference proteome</keyword>
<feature type="modified residue" description="4-aspartylphosphate" evidence="6">
    <location>
        <position position="54"/>
    </location>
</feature>
<dbReference type="InterPro" id="IPR001789">
    <property type="entry name" value="Sig_transdc_resp-reg_receiver"/>
</dbReference>
<evidence type="ECO:0000259" key="8">
    <source>
        <dbReference type="PROSITE" id="PS50110"/>
    </source>
</evidence>
<keyword evidence="3 7" id="KW-0238">DNA-binding</keyword>
<dbReference type="SUPFAM" id="SSF52172">
    <property type="entry name" value="CheY-like"/>
    <property type="match status" value="1"/>
</dbReference>